<evidence type="ECO:0000313" key="1">
    <source>
        <dbReference type="EMBL" id="QJA64676.1"/>
    </source>
</evidence>
<reference evidence="1" key="1">
    <citation type="submission" date="2020-03" db="EMBL/GenBank/DDBJ databases">
        <title>The deep terrestrial virosphere.</title>
        <authorList>
            <person name="Holmfeldt K."/>
            <person name="Nilsson E."/>
            <person name="Simone D."/>
            <person name="Lopez-Fernandez M."/>
            <person name="Wu X."/>
            <person name="de Brujin I."/>
            <person name="Lundin D."/>
            <person name="Andersson A."/>
            <person name="Bertilsson S."/>
            <person name="Dopson M."/>
        </authorList>
    </citation>
    <scope>NUCLEOTIDE SEQUENCE</scope>
    <source>
        <strain evidence="1">MM415B00475</strain>
    </source>
</reference>
<protein>
    <submittedName>
        <fullName evidence="1">Uncharacterized protein</fullName>
    </submittedName>
</protein>
<name>A0A6M3J467_9ZZZZ</name>
<dbReference type="AlphaFoldDB" id="A0A6M3J467"/>
<dbReference type="EMBL" id="MT141524">
    <property type="protein sequence ID" value="QJA64676.1"/>
    <property type="molecule type" value="Genomic_DNA"/>
</dbReference>
<proteinExistence type="predicted"/>
<accession>A0A6M3J467</accession>
<sequence length="58" mass="6901">MNAIEKMTAMMQKYPNRLRTIAAELTDEERQYLVDHIDECPDKLQAYLRDVKRIGSWT</sequence>
<organism evidence="1">
    <name type="scientific">viral metagenome</name>
    <dbReference type="NCBI Taxonomy" id="1070528"/>
    <lineage>
        <taxon>unclassified sequences</taxon>
        <taxon>metagenomes</taxon>
        <taxon>organismal metagenomes</taxon>
    </lineage>
</organism>
<gene>
    <name evidence="1" type="ORF">MM415B00475_0010</name>
</gene>